<evidence type="ECO:0000313" key="2">
    <source>
        <dbReference type="EMBL" id="MBB3862260.1"/>
    </source>
</evidence>
<protein>
    <submittedName>
        <fullName evidence="2">Exoribonuclease R</fullName>
    </submittedName>
</protein>
<dbReference type="InterPro" id="IPR040596">
    <property type="entry name" value="RNase_II_C_S1"/>
</dbReference>
<feature type="domain" description="RNB" evidence="1">
    <location>
        <begin position="47"/>
        <end position="356"/>
    </location>
</feature>
<name>A0A7W6A2V1_9SPHN</name>
<dbReference type="InterPro" id="IPR050180">
    <property type="entry name" value="RNR_Ribonuclease"/>
</dbReference>
<dbReference type="Proteomes" id="UP000562395">
    <property type="component" value="Unassembled WGS sequence"/>
</dbReference>
<dbReference type="AlphaFoldDB" id="A0A7W6A2V1"/>
<dbReference type="SUPFAM" id="SSF50249">
    <property type="entry name" value="Nucleic acid-binding proteins"/>
    <property type="match status" value="1"/>
</dbReference>
<dbReference type="InterPro" id="IPR012340">
    <property type="entry name" value="NA-bd_OB-fold"/>
</dbReference>
<comment type="caution">
    <text evidence="2">The sequence shown here is derived from an EMBL/GenBank/DDBJ whole genome shotgun (WGS) entry which is preliminary data.</text>
</comment>
<dbReference type="InterPro" id="IPR001900">
    <property type="entry name" value="RNase_II/R"/>
</dbReference>
<sequence>MKAIHDPHGVLAHGLAAIRSQYQVPAGFPPQVLEAATRAAARPLIDHADRSSVPFVTLDPATSTDLDQAFWIEPSGADLILQYAIADVAWFVDDGDAIDVEAWRRGTTIYLPDGKAGLYPPVLAEGAASLLPGGPRPAVIFTVRLRPDGEATLDSAERALIRSRAKLAYDAVTAADLPPAFAEFAARMDAAEKMRGAVRVDPPEQEVEALGDGRYGLAFRPLLPSEQHNAALSLAANLAIAAALQQAGTGLFRVMAGPTAKAMARLRSTAAGLGLDWPQSDDLKAFERTLDPTNPHHAAFMLAVRRAGNGAGYAPWIPGVTPWHEAISATYAHATAPLRRLADRHVIRATLAVANGKPVPDEVEDAFRRLPAVMAKADATSGVIERAVIDLAEVVMLQGREGERFAACVTDLDGESARVQLVDLPVITRVKLPGAAPGARVELRLDSADTASRRLIFAPTG</sequence>
<dbReference type="SMART" id="SM00955">
    <property type="entry name" value="RNB"/>
    <property type="match status" value="1"/>
</dbReference>
<dbReference type="Pfam" id="PF00773">
    <property type="entry name" value="RNB"/>
    <property type="match status" value="1"/>
</dbReference>
<accession>A0A7W6A2V1</accession>
<dbReference type="GO" id="GO:0004540">
    <property type="term" value="F:RNA nuclease activity"/>
    <property type="evidence" value="ECO:0007669"/>
    <property type="project" value="InterPro"/>
</dbReference>
<proteinExistence type="predicted"/>
<evidence type="ECO:0000313" key="3">
    <source>
        <dbReference type="Proteomes" id="UP000562395"/>
    </source>
</evidence>
<dbReference type="PANTHER" id="PTHR23355:SF9">
    <property type="entry name" value="DIS3-LIKE EXONUCLEASE 2"/>
    <property type="match status" value="1"/>
</dbReference>
<keyword evidence="3" id="KW-1185">Reference proteome</keyword>
<dbReference type="PANTHER" id="PTHR23355">
    <property type="entry name" value="RIBONUCLEASE"/>
    <property type="match status" value="1"/>
</dbReference>
<organism evidence="2 3">
    <name type="scientific">Novosphingobium hassiacum</name>
    <dbReference type="NCBI Taxonomy" id="173676"/>
    <lineage>
        <taxon>Bacteria</taxon>
        <taxon>Pseudomonadati</taxon>
        <taxon>Pseudomonadota</taxon>
        <taxon>Alphaproteobacteria</taxon>
        <taxon>Sphingomonadales</taxon>
        <taxon>Sphingomonadaceae</taxon>
        <taxon>Novosphingobium</taxon>
    </lineage>
</organism>
<dbReference type="EMBL" id="JACICY010000011">
    <property type="protein sequence ID" value="MBB3862260.1"/>
    <property type="molecule type" value="Genomic_DNA"/>
</dbReference>
<reference evidence="2 3" key="1">
    <citation type="submission" date="2020-08" db="EMBL/GenBank/DDBJ databases">
        <title>Genomic Encyclopedia of Type Strains, Phase IV (KMG-IV): sequencing the most valuable type-strain genomes for metagenomic binning, comparative biology and taxonomic classification.</title>
        <authorList>
            <person name="Goeker M."/>
        </authorList>
    </citation>
    <scope>NUCLEOTIDE SEQUENCE [LARGE SCALE GENOMIC DNA]</scope>
    <source>
        <strain evidence="2 3">DSM 14552</strain>
    </source>
</reference>
<evidence type="ECO:0000259" key="1">
    <source>
        <dbReference type="SMART" id="SM00955"/>
    </source>
</evidence>
<dbReference type="Pfam" id="PF18614">
    <property type="entry name" value="RNase_II_C_S1"/>
    <property type="match status" value="1"/>
</dbReference>
<dbReference type="GO" id="GO:0006402">
    <property type="term" value="P:mRNA catabolic process"/>
    <property type="evidence" value="ECO:0007669"/>
    <property type="project" value="TreeGrafter"/>
</dbReference>
<gene>
    <name evidence="2" type="ORF">GGQ88_003558</name>
</gene>
<dbReference type="RefSeq" id="WP_183614758.1">
    <property type="nucleotide sequence ID" value="NZ_JACICY010000011.1"/>
</dbReference>
<dbReference type="GO" id="GO:0003723">
    <property type="term" value="F:RNA binding"/>
    <property type="evidence" value="ECO:0007669"/>
    <property type="project" value="InterPro"/>
</dbReference>